<organism evidence="1 2">
    <name type="scientific">Pisolithus tinctorius Marx 270</name>
    <dbReference type="NCBI Taxonomy" id="870435"/>
    <lineage>
        <taxon>Eukaryota</taxon>
        <taxon>Fungi</taxon>
        <taxon>Dikarya</taxon>
        <taxon>Basidiomycota</taxon>
        <taxon>Agaricomycotina</taxon>
        <taxon>Agaricomycetes</taxon>
        <taxon>Agaricomycetidae</taxon>
        <taxon>Boletales</taxon>
        <taxon>Sclerodermatineae</taxon>
        <taxon>Pisolithaceae</taxon>
        <taxon>Pisolithus</taxon>
    </lineage>
</organism>
<dbReference type="PROSITE" id="PS51257">
    <property type="entry name" value="PROKAR_LIPOPROTEIN"/>
    <property type="match status" value="1"/>
</dbReference>
<sequence length="108" mass="12627">MTDTKGSLFTLLSGTSCQVLDLSRAHPDYIFRSTWDMWSAIDLVRIITRKFRRSVHGAHSMIRFKDWCTGFRIPYEVHTWRPCSPTEQRNGLTTPSSRHRIISFCVIH</sequence>
<accession>A0A0C3NYF3</accession>
<reference evidence="1 2" key="1">
    <citation type="submission" date="2014-04" db="EMBL/GenBank/DDBJ databases">
        <authorList>
            <consortium name="DOE Joint Genome Institute"/>
            <person name="Kuo A."/>
            <person name="Kohler A."/>
            <person name="Costa M.D."/>
            <person name="Nagy L.G."/>
            <person name="Floudas D."/>
            <person name="Copeland A."/>
            <person name="Barry K.W."/>
            <person name="Cichocki N."/>
            <person name="Veneault-Fourrey C."/>
            <person name="LaButti K."/>
            <person name="Lindquist E.A."/>
            <person name="Lipzen A."/>
            <person name="Lundell T."/>
            <person name="Morin E."/>
            <person name="Murat C."/>
            <person name="Sun H."/>
            <person name="Tunlid A."/>
            <person name="Henrissat B."/>
            <person name="Grigoriev I.V."/>
            <person name="Hibbett D.S."/>
            <person name="Martin F."/>
            <person name="Nordberg H.P."/>
            <person name="Cantor M.N."/>
            <person name="Hua S.X."/>
        </authorList>
    </citation>
    <scope>NUCLEOTIDE SEQUENCE [LARGE SCALE GENOMIC DNA]</scope>
    <source>
        <strain evidence="1 2">Marx 270</strain>
    </source>
</reference>
<dbReference type="AlphaFoldDB" id="A0A0C3NYF3"/>
<evidence type="ECO:0000313" key="2">
    <source>
        <dbReference type="Proteomes" id="UP000054217"/>
    </source>
</evidence>
<name>A0A0C3NYF3_PISTI</name>
<dbReference type="InParanoid" id="A0A0C3NYF3"/>
<proteinExistence type="predicted"/>
<gene>
    <name evidence="1" type="ORF">M404DRAFT_505514</name>
</gene>
<protein>
    <submittedName>
        <fullName evidence="1">Uncharacterized protein</fullName>
    </submittedName>
</protein>
<reference evidence="2" key="2">
    <citation type="submission" date="2015-01" db="EMBL/GenBank/DDBJ databases">
        <title>Evolutionary Origins and Diversification of the Mycorrhizal Mutualists.</title>
        <authorList>
            <consortium name="DOE Joint Genome Institute"/>
            <consortium name="Mycorrhizal Genomics Consortium"/>
            <person name="Kohler A."/>
            <person name="Kuo A."/>
            <person name="Nagy L.G."/>
            <person name="Floudas D."/>
            <person name="Copeland A."/>
            <person name="Barry K.W."/>
            <person name="Cichocki N."/>
            <person name="Veneault-Fourrey C."/>
            <person name="LaButti K."/>
            <person name="Lindquist E.A."/>
            <person name="Lipzen A."/>
            <person name="Lundell T."/>
            <person name="Morin E."/>
            <person name="Murat C."/>
            <person name="Riley R."/>
            <person name="Ohm R."/>
            <person name="Sun H."/>
            <person name="Tunlid A."/>
            <person name="Henrissat B."/>
            <person name="Grigoriev I.V."/>
            <person name="Hibbett D.S."/>
            <person name="Martin F."/>
        </authorList>
    </citation>
    <scope>NUCLEOTIDE SEQUENCE [LARGE SCALE GENOMIC DNA]</scope>
    <source>
        <strain evidence="2">Marx 270</strain>
    </source>
</reference>
<dbReference type="EMBL" id="KN831965">
    <property type="protein sequence ID" value="KIO05825.1"/>
    <property type="molecule type" value="Genomic_DNA"/>
</dbReference>
<dbReference type="HOGENOM" id="CLU_2198026_0_0_1"/>
<keyword evidence="2" id="KW-1185">Reference proteome</keyword>
<evidence type="ECO:0000313" key="1">
    <source>
        <dbReference type="EMBL" id="KIO05825.1"/>
    </source>
</evidence>
<dbReference type="Proteomes" id="UP000054217">
    <property type="component" value="Unassembled WGS sequence"/>
</dbReference>